<dbReference type="Gene3D" id="3.40.50.720">
    <property type="entry name" value="NAD(P)-binding Rossmann-like Domain"/>
    <property type="match status" value="1"/>
</dbReference>
<dbReference type="PANTHER" id="PTHR24320">
    <property type="entry name" value="RETINOL DEHYDROGENASE"/>
    <property type="match status" value="1"/>
</dbReference>
<keyword evidence="2" id="KW-0560">Oxidoreductase</keyword>
<dbReference type="AlphaFoldDB" id="A0A5C3M092"/>
<proteinExistence type="inferred from homology"/>
<reference evidence="3 4" key="1">
    <citation type="journal article" date="2019" name="Nat. Ecol. Evol.">
        <title>Megaphylogeny resolves global patterns of mushroom evolution.</title>
        <authorList>
            <person name="Varga T."/>
            <person name="Krizsan K."/>
            <person name="Foldi C."/>
            <person name="Dima B."/>
            <person name="Sanchez-Garcia M."/>
            <person name="Sanchez-Ramirez S."/>
            <person name="Szollosi G.J."/>
            <person name="Szarkandi J.G."/>
            <person name="Papp V."/>
            <person name="Albert L."/>
            <person name="Andreopoulos W."/>
            <person name="Angelini C."/>
            <person name="Antonin V."/>
            <person name="Barry K.W."/>
            <person name="Bougher N.L."/>
            <person name="Buchanan P."/>
            <person name="Buyck B."/>
            <person name="Bense V."/>
            <person name="Catcheside P."/>
            <person name="Chovatia M."/>
            <person name="Cooper J."/>
            <person name="Damon W."/>
            <person name="Desjardin D."/>
            <person name="Finy P."/>
            <person name="Geml J."/>
            <person name="Haridas S."/>
            <person name="Hughes K."/>
            <person name="Justo A."/>
            <person name="Karasinski D."/>
            <person name="Kautmanova I."/>
            <person name="Kiss B."/>
            <person name="Kocsube S."/>
            <person name="Kotiranta H."/>
            <person name="LaButti K.M."/>
            <person name="Lechner B.E."/>
            <person name="Liimatainen K."/>
            <person name="Lipzen A."/>
            <person name="Lukacs Z."/>
            <person name="Mihaltcheva S."/>
            <person name="Morgado L.N."/>
            <person name="Niskanen T."/>
            <person name="Noordeloos M.E."/>
            <person name="Ohm R.A."/>
            <person name="Ortiz-Santana B."/>
            <person name="Ovrebo C."/>
            <person name="Racz N."/>
            <person name="Riley R."/>
            <person name="Savchenko A."/>
            <person name="Shiryaev A."/>
            <person name="Soop K."/>
            <person name="Spirin V."/>
            <person name="Szebenyi C."/>
            <person name="Tomsovsky M."/>
            <person name="Tulloss R.E."/>
            <person name="Uehling J."/>
            <person name="Grigoriev I.V."/>
            <person name="Vagvolgyi C."/>
            <person name="Papp T."/>
            <person name="Martin F.M."/>
            <person name="Miettinen O."/>
            <person name="Hibbett D.S."/>
            <person name="Nagy L.G."/>
        </authorList>
    </citation>
    <scope>NUCLEOTIDE SEQUENCE [LARGE SCALE GENOMIC DNA]</scope>
    <source>
        <strain evidence="3 4">CBS 166.37</strain>
    </source>
</reference>
<organism evidence="3 4">
    <name type="scientific">Crucibulum laeve</name>
    <dbReference type="NCBI Taxonomy" id="68775"/>
    <lineage>
        <taxon>Eukaryota</taxon>
        <taxon>Fungi</taxon>
        <taxon>Dikarya</taxon>
        <taxon>Basidiomycota</taxon>
        <taxon>Agaricomycotina</taxon>
        <taxon>Agaricomycetes</taxon>
        <taxon>Agaricomycetidae</taxon>
        <taxon>Agaricales</taxon>
        <taxon>Agaricineae</taxon>
        <taxon>Nidulariaceae</taxon>
        <taxon>Crucibulum</taxon>
    </lineage>
</organism>
<dbReference type="InterPro" id="IPR036291">
    <property type="entry name" value="NAD(P)-bd_dom_sf"/>
</dbReference>
<accession>A0A5C3M092</accession>
<dbReference type="Pfam" id="PF00106">
    <property type="entry name" value="adh_short"/>
    <property type="match status" value="1"/>
</dbReference>
<comment type="similarity">
    <text evidence="1">Belongs to the short-chain dehydrogenases/reductases (SDR) family.</text>
</comment>
<evidence type="ECO:0000313" key="4">
    <source>
        <dbReference type="Proteomes" id="UP000308652"/>
    </source>
</evidence>
<keyword evidence="4" id="KW-1185">Reference proteome</keyword>
<evidence type="ECO:0000313" key="3">
    <source>
        <dbReference type="EMBL" id="TFK34411.1"/>
    </source>
</evidence>
<dbReference type="Proteomes" id="UP000308652">
    <property type="component" value="Unassembled WGS sequence"/>
</dbReference>
<dbReference type="OrthoDB" id="191139at2759"/>
<sequence length="305" mass="33263">MAPETFLPERDVPDLCGKVIFITGGTAGIGKQTIINLAKHSPSHIYFSGRNYMSADAVIAEVKTAAPDTKLTFVQFDLGSLNSVKEAIAKLEIPRLDILICNAGIMAVPLGLTTDGYEIQFGTNFLGHALLIHLLLPTLLQHADEPNADPRVVILTSQGFSAHPVGGIVFKNLRTVQNSPMAGPWIRYGQSKLAGLLYARELAARYPSITSTSIHPGVINTGLVTNLSKINQWMIYLTNVGKSITEDEGTHNTLWAATSNKSGIVNGEYYEPVGQLGKHARESKNNKLAKELWEWTEKELQPYVA</sequence>
<dbReference type="EMBL" id="ML213632">
    <property type="protein sequence ID" value="TFK34411.1"/>
    <property type="molecule type" value="Genomic_DNA"/>
</dbReference>
<dbReference type="PRINTS" id="PR00081">
    <property type="entry name" value="GDHRDH"/>
</dbReference>
<protein>
    <submittedName>
        <fullName evidence="3">Oxidoreductase</fullName>
    </submittedName>
</protein>
<dbReference type="STRING" id="68775.A0A5C3M092"/>
<dbReference type="PANTHER" id="PTHR24320:SF154">
    <property type="entry name" value="OXIDOREDUCTASE, SHORT-CHAIN DEHYDROGENASE_REDUCTASE FAMILY (AFU_ORTHOLOGUE AFUA_2G04560)"/>
    <property type="match status" value="1"/>
</dbReference>
<dbReference type="InterPro" id="IPR002347">
    <property type="entry name" value="SDR_fam"/>
</dbReference>
<dbReference type="GO" id="GO:0016491">
    <property type="term" value="F:oxidoreductase activity"/>
    <property type="evidence" value="ECO:0007669"/>
    <property type="project" value="UniProtKB-KW"/>
</dbReference>
<evidence type="ECO:0000256" key="1">
    <source>
        <dbReference type="ARBA" id="ARBA00006484"/>
    </source>
</evidence>
<name>A0A5C3M092_9AGAR</name>
<gene>
    <name evidence="3" type="ORF">BDQ12DRAFT_763534</name>
</gene>
<dbReference type="SUPFAM" id="SSF51735">
    <property type="entry name" value="NAD(P)-binding Rossmann-fold domains"/>
    <property type="match status" value="1"/>
</dbReference>
<evidence type="ECO:0000256" key="2">
    <source>
        <dbReference type="ARBA" id="ARBA00023002"/>
    </source>
</evidence>